<dbReference type="RefSeq" id="WP_231447186.1">
    <property type="nucleotide sequence ID" value="NZ_JAJOMB010000017.1"/>
</dbReference>
<dbReference type="AlphaFoldDB" id="A0A9X1NI43"/>
<reference evidence="1" key="1">
    <citation type="submission" date="2021-11" db="EMBL/GenBank/DDBJ databases">
        <title>Streptomyces corallinus and Kineosporia corallina sp. nov., two new coral-derived marine actinobacteria.</title>
        <authorList>
            <person name="Buangrab K."/>
            <person name="Sutthacheep M."/>
            <person name="Yeemin T."/>
            <person name="Harunari E."/>
            <person name="Igarashi Y."/>
            <person name="Sripreechasak P."/>
            <person name="Kanchanasin P."/>
            <person name="Tanasupawat S."/>
            <person name="Phongsopitanun W."/>
        </authorList>
    </citation>
    <scope>NUCLEOTIDE SEQUENCE</scope>
    <source>
        <strain evidence="1">JCM 31032</strain>
    </source>
</reference>
<proteinExistence type="predicted"/>
<protein>
    <submittedName>
        <fullName evidence="1">Uncharacterized protein</fullName>
    </submittedName>
</protein>
<evidence type="ECO:0000313" key="1">
    <source>
        <dbReference type="EMBL" id="MCD5314558.1"/>
    </source>
</evidence>
<name>A0A9X1NI43_9ACTN</name>
<comment type="caution">
    <text evidence="1">The sequence shown here is derived from an EMBL/GenBank/DDBJ whole genome shotgun (WGS) entry which is preliminary data.</text>
</comment>
<evidence type="ECO:0000313" key="2">
    <source>
        <dbReference type="Proteomes" id="UP001138997"/>
    </source>
</evidence>
<gene>
    <name evidence="1" type="ORF">LR394_26980</name>
</gene>
<organism evidence="1 2">
    <name type="scientific">Kineosporia babensis</name>
    <dbReference type="NCBI Taxonomy" id="499548"/>
    <lineage>
        <taxon>Bacteria</taxon>
        <taxon>Bacillati</taxon>
        <taxon>Actinomycetota</taxon>
        <taxon>Actinomycetes</taxon>
        <taxon>Kineosporiales</taxon>
        <taxon>Kineosporiaceae</taxon>
        <taxon>Kineosporia</taxon>
    </lineage>
</organism>
<accession>A0A9X1NI43</accession>
<sequence>MFAEDVRLVTRSTVEGVDGALLRRAALLLGVPEAAAVDQALAELIRERNRSRAVAAEVYRYESGQFAGLPGRTVQPGRDRGER</sequence>
<dbReference type="Proteomes" id="UP001138997">
    <property type="component" value="Unassembled WGS sequence"/>
</dbReference>
<dbReference type="EMBL" id="JAJOMB010000017">
    <property type="protein sequence ID" value="MCD5314558.1"/>
    <property type="molecule type" value="Genomic_DNA"/>
</dbReference>
<keyword evidence="2" id="KW-1185">Reference proteome</keyword>